<dbReference type="Gene3D" id="1.20.1080.10">
    <property type="entry name" value="Glycerol uptake facilitator protein"/>
    <property type="match status" value="1"/>
</dbReference>
<dbReference type="SUPFAM" id="SSF81338">
    <property type="entry name" value="Aquaporin-like"/>
    <property type="match status" value="1"/>
</dbReference>
<reference evidence="11" key="1">
    <citation type="submission" date="2022-11" db="UniProtKB">
        <authorList>
            <consortium name="WormBaseParasite"/>
        </authorList>
    </citation>
    <scope>IDENTIFICATION</scope>
</reference>
<keyword evidence="3 8" id="KW-0813">Transport</keyword>
<dbReference type="InterPro" id="IPR023271">
    <property type="entry name" value="Aquaporin-like"/>
</dbReference>
<evidence type="ECO:0000256" key="8">
    <source>
        <dbReference type="RuleBase" id="RU000477"/>
    </source>
</evidence>
<dbReference type="AlphaFoldDB" id="A0A915MH01"/>
<evidence type="ECO:0000256" key="7">
    <source>
        <dbReference type="ARBA" id="ARBA00045280"/>
    </source>
</evidence>
<evidence type="ECO:0000256" key="4">
    <source>
        <dbReference type="ARBA" id="ARBA00022692"/>
    </source>
</evidence>
<sequence>MEKLSEAIAHRLRIESSLIREVMAELIGISANIQTSTLVAIATQNNATLTTITQLHSSSHLGNQLGWGFGLALGVYLALQISGAHLNPAISFAQLLRGAISPLRFLLYIPAQLIGAFLGAALAFLGHFEDCSLIRSQRGDQELASQFATYPRDGLSIYGSIVDQLFGTALLAAGLWAITDKRNRVPSGFIPLLAGNNNFYFWIPLAVPFVGALIGAFVYNLLIGVHGLDEQIEISGANYPRENDRGYKVFPEENTTQTLPPWVSPATWSLTAAQ</sequence>
<keyword evidence="5 9" id="KW-1133">Transmembrane helix</keyword>
<dbReference type="Proteomes" id="UP000887561">
    <property type="component" value="Unplaced"/>
</dbReference>
<dbReference type="InterPro" id="IPR050363">
    <property type="entry name" value="MIP/Aquaporin"/>
</dbReference>
<dbReference type="GO" id="GO:0015254">
    <property type="term" value="F:glycerol channel activity"/>
    <property type="evidence" value="ECO:0007669"/>
    <property type="project" value="TreeGrafter"/>
</dbReference>
<dbReference type="Pfam" id="PF00230">
    <property type="entry name" value="MIP"/>
    <property type="match status" value="1"/>
</dbReference>
<feature type="transmembrane region" description="Helical" evidence="9">
    <location>
        <begin position="105"/>
        <end position="128"/>
    </location>
</feature>
<keyword evidence="6 9" id="KW-0472">Membrane</keyword>
<evidence type="ECO:0000256" key="3">
    <source>
        <dbReference type="ARBA" id="ARBA00022448"/>
    </source>
</evidence>
<evidence type="ECO:0000256" key="2">
    <source>
        <dbReference type="ARBA" id="ARBA00006175"/>
    </source>
</evidence>
<proteinExistence type="inferred from homology"/>
<feature type="transmembrane region" description="Helical" evidence="9">
    <location>
        <begin position="65"/>
        <end position="85"/>
    </location>
</feature>
<organism evidence="10 11">
    <name type="scientific">Meloidogyne javanica</name>
    <name type="common">Root-knot nematode worm</name>
    <dbReference type="NCBI Taxonomy" id="6303"/>
    <lineage>
        <taxon>Eukaryota</taxon>
        <taxon>Metazoa</taxon>
        <taxon>Ecdysozoa</taxon>
        <taxon>Nematoda</taxon>
        <taxon>Chromadorea</taxon>
        <taxon>Rhabditida</taxon>
        <taxon>Tylenchina</taxon>
        <taxon>Tylenchomorpha</taxon>
        <taxon>Tylenchoidea</taxon>
        <taxon>Meloidogynidae</taxon>
        <taxon>Meloidogyninae</taxon>
        <taxon>Meloidogyne</taxon>
        <taxon>Meloidogyne incognita group</taxon>
    </lineage>
</organism>
<protein>
    <submittedName>
        <fullName evidence="11">Aquaporin</fullName>
    </submittedName>
</protein>
<dbReference type="GO" id="GO:0005886">
    <property type="term" value="C:plasma membrane"/>
    <property type="evidence" value="ECO:0007669"/>
    <property type="project" value="TreeGrafter"/>
</dbReference>
<comment type="similarity">
    <text evidence="2 8">Belongs to the MIP/aquaporin (TC 1.A.8) family.</text>
</comment>
<feature type="transmembrane region" description="Helical" evidence="9">
    <location>
        <begin position="155"/>
        <end position="179"/>
    </location>
</feature>
<name>A0A915MH01_MELJA</name>
<dbReference type="PANTHER" id="PTHR43829:SF4">
    <property type="entry name" value="AQUAPORIN-9"/>
    <property type="match status" value="1"/>
</dbReference>
<evidence type="ECO:0000313" key="10">
    <source>
        <dbReference type="Proteomes" id="UP000887561"/>
    </source>
</evidence>
<accession>A0A915MH01</accession>
<dbReference type="WBParaSite" id="scaffold35991_cov326.g22935">
    <property type="protein sequence ID" value="scaffold35991_cov326.g22935"/>
    <property type="gene ID" value="scaffold35991_cov326.g22935"/>
</dbReference>
<keyword evidence="10" id="KW-1185">Reference proteome</keyword>
<evidence type="ECO:0000256" key="1">
    <source>
        <dbReference type="ARBA" id="ARBA00004141"/>
    </source>
</evidence>
<evidence type="ECO:0000256" key="6">
    <source>
        <dbReference type="ARBA" id="ARBA00023136"/>
    </source>
</evidence>
<dbReference type="PRINTS" id="PR00783">
    <property type="entry name" value="MINTRINSICP"/>
</dbReference>
<dbReference type="PANTHER" id="PTHR43829">
    <property type="entry name" value="AQUAPORIN OR AQUAGLYCEROPORIN RELATED"/>
    <property type="match status" value="1"/>
</dbReference>
<comment type="subcellular location">
    <subcellularLocation>
        <location evidence="1">Membrane</location>
        <topology evidence="1">Multi-pass membrane protein</topology>
    </subcellularLocation>
</comment>
<dbReference type="PROSITE" id="PS00221">
    <property type="entry name" value="MIP"/>
    <property type="match status" value="1"/>
</dbReference>
<evidence type="ECO:0000256" key="9">
    <source>
        <dbReference type="SAM" id="Phobius"/>
    </source>
</evidence>
<evidence type="ECO:0000256" key="5">
    <source>
        <dbReference type="ARBA" id="ARBA00022989"/>
    </source>
</evidence>
<dbReference type="InterPro" id="IPR000425">
    <property type="entry name" value="MIP"/>
</dbReference>
<keyword evidence="4 8" id="KW-0812">Transmembrane</keyword>
<feature type="transmembrane region" description="Helical" evidence="9">
    <location>
        <begin position="199"/>
        <end position="222"/>
    </location>
</feature>
<dbReference type="GO" id="GO:0015250">
    <property type="term" value="F:water channel activity"/>
    <property type="evidence" value="ECO:0007669"/>
    <property type="project" value="TreeGrafter"/>
</dbReference>
<dbReference type="InterPro" id="IPR022357">
    <property type="entry name" value="MIP_CS"/>
</dbReference>
<comment type="function">
    <text evidence="7">Aquaglyceroporin that may modulate the water content and osmolytes during anhydrobiosis.</text>
</comment>
<evidence type="ECO:0000313" key="11">
    <source>
        <dbReference type="WBParaSite" id="scaffold35991_cov326.g22935"/>
    </source>
</evidence>